<dbReference type="Gene3D" id="3.90.25.10">
    <property type="entry name" value="UDP-galactose 4-epimerase, domain 1"/>
    <property type="match status" value="1"/>
</dbReference>
<gene>
    <name evidence="8" type="primary">spsK</name>
    <name evidence="7" type="synonym">rfbD</name>
    <name evidence="6" type="synonym">rmlD</name>
    <name evidence="8" type="ORF">BACI71_30284</name>
    <name evidence="6" type="ORF">BACWE_33240</name>
    <name evidence="7" type="ORF">I6G81_06695</name>
    <name evidence="4" type="ORF">III_04144</name>
    <name evidence="5" type="ORF">S3E15_00800</name>
</gene>
<dbReference type="KEGG" id="bmyo:BG05_4678"/>
<name>A0A0B5S959_BACMY</name>
<keyword evidence="13" id="KW-1185">Reference proteome</keyword>
<dbReference type="PANTHER" id="PTHR10491">
    <property type="entry name" value="DTDP-4-DEHYDRORHAMNOSE REDUCTASE"/>
    <property type="match status" value="1"/>
</dbReference>
<dbReference type="EC" id="1.1.1.133" evidence="2"/>
<evidence type="ECO:0000313" key="8">
    <source>
        <dbReference type="EMBL" id="VXC22798.1"/>
    </source>
</evidence>
<evidence type="ECO:0000313" key="9">
    <source>
        <dbReference type="Proteomes" id="UP000006976"/>
    </source>
</evidence>
<dbReference type="GO" id="GO:0008831">
    <property type="term" value="F:dTDP-4-dehydrorhamnose reductase activity"/>
    <property type="evidence" value="ECO:0007669"/>
    <property type="project" value="UniProtKB-EC"/>
</dbReference>
<evidence type="ECO:0000313" key="6">
    <source>
        <dbReference type="EMBL" id="PJN70283.1"/>
    </source>
</evidence>
<dbReference type="NCBIfam" id="TIGR01214">
    <property type="entry name" value="rmlD"/>
    <property type="match status" value="1"/>
</dbReference>
<dbReference type="Pfam" id="PF04321">
    <property type="entry name" value="RmlD_sub_bind"/>
    <property type="match status" value="1"/>
</dbReference>
<keyword evidence="2" id="KW-0521">NADP</keyword>
<evidence type="ECO:0000256" key="1">
    <source>
        <dbReference type="ARBA" id="ARBA00010944"/>
    </source>
</evidence>
<dbReference type="Proteomes" id="UP000006976">
    <property type="component" value="Unassembled WGS sequence"/>
</dbReference>
<proteinExistence type="inferred from homology"/>
<dbReference type="CDD" id="cd05254">
    <property type="entry name" value="dTDP_HR_like_SDR_e"/>
    <property type="match status" value="1"/>
</dbReference>
<dbReference type="UniPathway" id="UPA00124"/>
<dbReference type="Proteomes" id="UP000194131">
    <property type="component" value="Unassembled WGS sequence"/>
</dbReference>
<dbReference type="AlphaFoldDB" id="A0A0B5S959"/>
<protein>
    <recommendedName>
        <fullName evidence="2">dTDP-4-dehydrorhamnose reductase</fullName>
        <ecNumber evidence="2">1.1.1.133</ecNumber>
    </recommendedName>
</protein>
<evidence type="ECO:0000313" key="10">
    <source>
        <dbReference type="Proteomes" id="UP000194131"/>
    </source>
</evidence>
<dbReference type="InterPro" id="IPR029903">
    <property type="entry name" value="RmlD-like-bd"/>
</dbReference>
<dbReference type="Gene3D" id="3.40.50.720">
    <property type="entry name" value="NAD(P)-binding Rossmann-like Domain"/>
    <property type="match status" value="1"/>
</dbReference>
<dbReference type="PANTHER" id="PTHR10491:SF4">
    <property type="entry name" value="METHIONINE ADENOSYLTRANSFERASE 2 SUBUNIT BETA"/>
    <property type="match status" value="1"/>
</dbReference>
<dbReference type="GO" id="GO:0005829">
    <property type="term" value="C:cytosol"/>
    <property type="evidence" value="ECO:0007669"/>
    <property type="project" value="TreeGrafter"/>
</dbReference>
<comment type="pathway">
    <text evidence="2">Carbohydrate biosynthesis; dTDP-L-rhamnose biosynthesis.</text>
</comment>
<dbReference type="InterPro" id="IPR036291">
    <property type="entry name" value="NAD(P)-bd_dom_sf"/>
</dbReference>
<reference evidence="4 9" key="1">
    <citation type="submission" date="2012-04" db="EMBL/GenBank/DDBJ databases">
        <title>The Genome Sequence of Bacillus cereus VD078.</title>
        <authorList>
            <consortium name="The Broad Institute Genome Sequencing Platform"/>
            <consortium name="The Broad Institute Genome Sequencing Center for Infectious Disease"/>
            <person name="Feldgarden M."/>
            <person name="Van der Auwera G.A."/>
            <person name="Mahillon J."/>
            <person name="Duprez V."/>
            <person name="Timmery S."/>
            <person name="Mattelet C."/>
            <person name="Dierick K."/>
            <person name="Sun M."/>
            <person name="Yu Z."/>
            <person name="Zhu L."/>
            <person name="Hu X."/>
            <person name="Shank E.B."/>
            <person name="Swiecicka I."/>
            <person name="Hansen B.M."/>
            <person name="Andrup L."/>
            <person name="Young S.K."/>
            <person name="Zeng Q."/>
            <person name="Gargeya S."/>
            <person name="Fitzgerald M."/>
            <person name="Haas B."/>
            <person name="Abouelleil A."/>
            <person name="Alvarado L."/>
            <person name="Arachchi H.M."/>
            <person name="Berlin A."/>
            <person name="Chapman S.B."/>
            <person name="Goldberg J."/>
            <person name="Griggs A."/>
            <person name="Gujja S."/>
            <person name="Hansen M."/>
            <person name="Howarth C."/>
            <person name="Imamovic A."/>
            <person name="Larimer J."/>
            <person name="McCowen C."/>
            <person name="Montmayeur A."/>
            <person name="Murphy C."/>
            <person name="Neiman D."/>
            <person name="Pearson M."/>
            <person name="Priest M."/>
            <person name="Roberts A."/>
            <person name="Saif S."/>
            <person name="Shea T."/>
            <person name="Sisk P."/>
            <person name="Sykes S."/>
            <person name="Wortman J."/>
            <person name="Nusbaum C."/>
            <person name="Birren B."/>
        </authorList>
    </citation>
    <scope>NUCLEOTIDE SEQUENCE [LARGE SCALE GENOMIC DNA]</scope>
    <source>
        <strain evidence="4 9">VD078</strain>
    </source>
</reference>
<dbReference type="Proteomes" id="UP000437562">
    <property type="component" value="Unassembled WGS sequence"/>
</dbReference>
<evidence type="ECO:0000313" key="5">
    <source>
        <dbReference type="EMBL" id="OSX91609.1"/>
    </source>
</evidence>
<evidence type="ECO:0000313" key="12">
    <source>
        <dbReference type="Proteomes" id="UP000437562"/>
    </source>
</evidence>
<accession>A0A653X8L7</accession>
<reference evidence="6 11" key="2">
    <citation type="submission" date="2016-10" db="EMBL/GenBank/DDBJ databases">
        <title>Genome Sequence of Bacillus weihenstephanensis GM6LP.</title>
        <authorList>
            <person name="Poehlein A."/>
            <person name="Wemheuer F."/>
            <person name="Hollensteiner J."/>
            <person name="Wemheuer B."/>
        </authorList>
    </citation>
    <scope>NUCLEOTIDE SEQUENCE [LARGE SCALE GENOMIC DNA]</scope>
    <source>
        <strain evidence="6 11">GM6LP</strain>
    </source>
</reference>
<feature type="domain" description="RmlD-like substrate binding" evidence="3">
    <location>
        <begin position="4"/>
        <end position="279"/>
    </location>
</feature>
<accession>J8IFM2</accession>
<evidence type="ECO:0000313" key="11">
    <source>
        <dbReference type="Proteomes" id="UP000236165"/>
    </source>
</evidence>
<sequence>MKERIIITGANGQLGKQLQEELNSEEYDIYPFDKKLLDVTNISRIKQVVQEIKPHTIVHCAAYTKVDGAEKEQDLAYLINAIGARNVAVASQLVGAKLVYVSTDYVFPGDKPDGYHEFHNPAPINIYGASKFAGEQFVKELHNKYFIVRTSWLYGKYGNNFVKTMLRLGKERENISVVADQIGSPTYVADLNMMINKLIHTSLYGTYHVSNRGSCSWFEFAQKIFSYANMKVNVLPVSTEEFGSAAARPKYSIFQHNMLRLNGFLQMPTWEEGLERFFIETKSH</sequence>
<evidence type="ECO:0000313" key="13">
    <source>
        <dbReference type="Proteomes" id="UP000596196"/>
    </source>
</evidence>
<dbReference type="EMBL" id="CP065877">
    <property type="protein sequence ID" value="QQA17148.1"/>
    <property type="molecule type" value="Genomic_DNA"/>
</dbReference>
<reference evidence="5 10" key="3">
    <citation type="submission" date="2016-12" db="EMBL/GenBank/DDBJ databases">
        <title>Genome Sequences of Twelve Sporeforming Bacillus Species Isolated from Foods.</title>
        <authorList>
            <person name="De Jong A."/>
            <person name="Holsappel S."/>
            <person name="Kuipers O.P."/>
        </authorList>
    </citation>
    <scope>NUCLEOTIDE SEQUENCE [LARGE SCALE GENOMIC DNA]</scope>
    <source>
        <strain evidence="5 10">S3E15</strain>
    </source>
</reference>
<dbReference type="EMBL" id="CABWMC010000023">
    <property type="protein sequence ID" value="VXC22798.1"/>
    <property type="molecule type" value="Genomic_DNA"/>
</dbReference>
<dbReference type="EMBL" id="MKZQ01000035">
    <property type="protein sequence ID" value="PJN70283.1"/>
    <property type="molecule type" value="Genomic_DNA"/>
</dbReference>
<accession>C2PSV9</accession>
<dbReference type="RefSeq" id="WP_002011383.1">
    <property type="nucleotide sequence ID" value="NZ_CAKJWQ010000013.1"/>
</dbReference>
<dbReference type="GO" id="GO:0019305">
    <property type="term" value="P:dTDP-rhamnose biosynthetic process"/>
    <property type="evidence" value="ECO:0007669"/>
    <property type="project" value="UniProtKB-UniPathway"/>
</dbReference>
<evidence type="ECO:0000313" key="7">
    <source>
        <dbReference type="EMBL" id="QQA17148.1"/>
    </source>
</evidence>
<comment type="similarity">
    <text evidence="1 2">Belongs to the dTDP-4-dehydrorhamnose reductase family.</text>
</comment>
<organism evidence="8 12">
    <name type="scientific">Bacillus mycoides</name>
    <dbReference type="NCBI Taxonomy" id="1405"/>
    <lineage>
        <taxon>Bacteria</taxon>
        <taxon>Bacillati</taxon>
        <taxon>Bacillota</taxon>
        <taxon>Bacilli</taxon>
        <taxon>Bacillales</taxon>
        <taxon>Bacillaceae</taxon>
        <taxon>Bacillus</taxon>
        <taxon>Bacillus cereus group</taxon>
    </lineage>
</organism>
<dbReference type="EMBL" id="MRWU01000010">
    <property type="protein sequence ID" value="OSX91609.1"/>
    <property type="molecule type" value="Genomic_DNA"/>
</dbReference>
<reference evidence="7 13" key="5">
    <citation type="submission" date="2020-12" db="EMBL/GenBank/DDBJ databases">
        <title>FDA dAtabase for Regulatory Grade micrObial Sequences (FDA-ARGOS): Supporting development and validation of Infectious Disease Dx tests.</title>
        <authorList>
            <person name="Nelson B."/>
            <person name="Plummer A."/>
            <person name="Tallon L."/>
            <person name="Sadzewicz L."/>
            <person name="Zhao X."/>
            <person name="Boylan J."/>
            <person name="Ott S."/>
            <person name="Bowen H."/>
            <person name="Vavikolanu K."/>
            <person name="Mehta A."/>
            <person name="Aluvathingal J."/>
            <person name="Nadendla S."/>
            <person name="Myers T."/>
            <person name="Yan Y."/>
            <person name="Sichtig H."/>
        </authorList>
    </citation>
    <scope>NUCLEOTIDE SEQUENCE [LARGE SCALE GENOMIC DNA]</scope>
    <source>
        <strain evidence="7 13">FDAARGOS_924</strain>
    </source>
</reference>
<evidence type="ECO:0000256" key="2">
    <source>
        <dbReference type="RuleBase" id="RU364082"/>
    </source>
</evidence>
<comment type="function">
    <text evidence="2">Catalyzes the reduction of dTDP-6-deoxy-L-lyxo-4-hexulose to yield dTDP-L-rhamnose.</text>
</comment>
<dbReference type="InterPro" id="IPR005913">
    <property type="entry name" value="dTDP_dehydrorham_reduct"/>
</dbReference>
<accession>A0A0B5S959</accession>
<dbReference type="Proteomes" id="UP000596196">
    <property type="component" value="Chromosome"/>
</dbReference>
<reference evidence="8 12" key="4">
    <citation type="submission" date="2019-10" db="EMBL/GenBank/DDBJ databases">
        <authorList>
            <person name="Karimi E."/>
        </authorList>
    </citation>
    <scope>NUCLEOTIDE SEQUENCE [LARGE SCALE GENOMIC DNA]</scope>
    <source>
        <strain evidence="8">Bacillus sp. 71</strain>
    </source>
</reference>
<evidence type="ECO:0000259" key="3">
    <source>
        <dbReference type="Pfam" id="PF04321"/>
    </source>
</evidence>
<dbReference type="Proteomes" id="UP000236165">
    <property type="component" value="Unassembled WGS sequence"/>
</dbReference>
<evidence type="ECO:0000313" key="4">
    <source>
        <dbReference type="EMBL" id="EJR37275.1"/>
    </source>
</evidence>
<dbReference type="SUPFAM" id="SSF51735">
    <property type="entry name" value="NAD(P)-binding Rossmann-fold domains"/>
    <property type="match status" value="1"/>
</dbReference>
<keyword evidence="2 8" id="KW-0560">Oxidoreductase</keyword>
<dbReference type="EMBL" id="AHEV01000023">
    <property type="protein sequence ID" value="EJR37275.1"/>
    <property type="molecule type" value="Genomic_DNA"/>
</dbReference>